<evidence type="ECO:0000313" key="2">
    <source>
        <dbReference type="Proteomes" id="UP000215335"/>
    </source>
</evidence>
<dbReference type="AlphaFoldDB" id="A0A232F985"/>
<keyword evidence="2" id="KW-1185">Reference proteome</keyword>
<proteinExistence type="predicted"/>
<reference evidence="1 2" key="1">
    <citation type="journal article" date="2017" name="Curr. Biol.">
        <title>The Evolution of Venom by Co-option of Single-Copy Genes.</title>
        <authorList>
            <person name="Martinson E.O."/>
            <person name="Mrinalini"/>
            <person name="Kelkar Y.D."/>
            <person name="Chang C.H."/>
            <person name="Werren J.H."/>
        </authorList>
    </citation>
    <scope>NUCLEOTIDE SEQUENCE [LARGE SCALE GENOMIC DNA]</scope>
    <source>
        <strain evidence="1 2">Alberta</strain>
        <tissue evidence="1">Whole body</tissue>
    </source>
</reference>
<dbReference type="Proteomes" id="UP000215335">
    <property type="component" value="Unassembled WGS sequence"/>
</dbReference>
<gene>
    <name evidence="1" type="ORF">TSAR_008694</name>
</gene>
<sequence>MYGKGDEELIGRIIQSDRFANSEENMASRRNICRRNTCARDEKSEGAVRSGDQLSHVKAGAAGKLNKRARLIGATAPGLFLQILLTYSQTPP</sequence>
<evidence type="ECO:0000313" key="1">
    <source>
        <dbReference type="EMBL" id="OXU26877.1"/>
    </source>
</evidence>
<name>A0A232F985_9HYME</name>
<dbReference type="EMBL" id="NNAY01000706">
    <property type="protein sequence ID" value="OXU26877.1"/>
    <property type="molecule type" value="Genomic_DNA"/>
</dbReference>
<accession>A0A232F985</accession>
<organism evidence="1 2">
    <name type="scientific">Trichomalopsis sarcophagae</name>
    <dbReference type="NCBI Taxonomy" id="543379"/>
    <lineage>
        <taxon>Eukaryota</taxon>
        <taxon>Metazoa</taxon>
        <taxon>Ecdysozoa</taxon>
        <taxon>Arthropoda</taxon>
        <taxon>Hexapoda</taxon>
        <taxon>Insecta</taxon>
        <taxon>Pterygota</taxon>
        <taxon>Neoptera</taxon>
        <taxon>Endopterygota</taxon>
        <taxon>Hymenoptera</taxon>
        <taxon>Apocrita</taxon>
        <taxon>Proctotrupomorpha</taxon>
        <taxon>Chalcidoidea</taxon>
        <taxon>Pteromalidae</taxon>
        <taxon>Pteromalinae</taxon>
        <taxon>Trichomalopsis</taxon>
    </lineage>
</organism>
<protein>
    <submittedName>
        <fullName evidence="1">Uncharacterized protein</fullName>
    </submittedName>
</protein>
<comment type="caution">
    <text evidence="1">The sequence shown here is derived from an EMBL/GenBank/DDBJ whole genome shotgun (WGS) entry which is preliminary data.</text>
</comment>